<dbReference type="KEGG" id="meso:BSQ44_19985"/>
<dbReference type="AlphaFoldDB" id="A0A1L3SVF6"/>
<dbReference type="Proteomes" id="UP000182840">
    <property type="component" value="Chromosome"/>
</dbReference>
<reference evidence="2" key="1">
    <citation type="submission" date="2016-11" db="EMBL/GenBank/DDBJ databases">
        <title>Mesorhizobium oceanicum sp. nov., isolated from deep seawater in South China Sea.</title>
        <authorList>
            <person name="Fu G.-Y."/>
        </authorList>
    </citation>
    <scope>NUCLEOTIDE SEQUENCE [LARGE SCALE GENOMIC DNA]</scope>
    <source>
        <strain evidence="2">B7</strain>
    </source>
</reference>
<evidence type="ECO:0000313" key="2">
    <source>
        <dbReference type="Proteomes" id="UP000182840"/>
    </source>
</evidence>
<evidence type="ECO:0000313" key="1">
    <source>
        <dbReference type="EMBL" id="APH73399.1"/>
    </source>
</evidence>
<sequence length="65" mass="7541">MIGAEMEEVDPEISNERQKAMATHEETTTFRRSYPESQKRWFLMRDRLVEVAIISVNAASNVKLV</sequence>
<proteinExistence type="predicted"/>
<dbReference type="EMBL" id="CP018171">
    <property type="protein sequence ID" value="APH73399.1"/>
    <property type="molecule type" value="Genomic_DNA"/>
</dbReference>
<gene>
    <name evidence="1" type="ORF">BSQ44_19985</name>
</gene>
<accession>A0A1L3SVF6</accession>
<name>A0A1L3SVF6_9HYPH</name>
<protein>
    <submittedName>
        <fullName evidence="1">Uncharacterized protein</fullName>
    </submittedName>
</protein>
<keyword evidence="2" id="KW-1185">Reference proteome</keyword>
<dbReference type="STRING" id="1670800.BSQ44_19985"/>
<organism evidence="1 2">
    <name type="scientific">Aquibium oceanicum</name>
    <dbReference type="NCBI Taxonomy" id="1670800"/>
    <lineage>
        <taxon>Bacteria</taxon>
        <taxon>Pseudomonadati</taxon>
        <taxon>Pseudomonadota</taxon>
        <taxon>Alphaproteobacteria</taxon>
        <taxon>Hyphomicrobiales</taxon>
        <taxon>Phyllobacteriaceae</taxon>
        <taxon>Aquibium</taxon>
    </lineage>
</organism>